<accession>A0AC35FYA3</accession>
<reference evidence="2" key="1">
    <citation type="submission" date="2022-11" db="UniProtKB">
        <authorList>
            <consortium name="WormBaseParasite"/>
        </authorList>
    </citation>
    <scope>IDENTIFICATION</scope>
</reference>
<dbReference type="Proteomes" id="UP000887580">
    <property type="component" value="Unplaced"/>
</dbReference>
<proteinExistence type="predicted"/>
<evidence type="ECO:0000313" key="2">
    <source>
        <dbReference type="WBParaSite" id="PS1159_v2.g22082.t1"/>
    </source>
</evidence>
<name>A0AC35FYA3_9BILA</name>
<evidence type="ECO:0000313" key="1">
    <source>
        <dbReference type="Proteomes" id="UP000887580"/>
    </source>
</evidence>
<sequence length="345" mass="37732">MDFVVYLAIAVLCVVFIISLLILIFMCRRKYEYNRLLVNQSLRFSKLRHDNVDDIIQLSPHISNALNSNQWVYDVSGILEHCVAVLKLCHTLTDKLAKIPLNSISPQLNDVICQATARVVPRFDDLLQSMAAPNVDVRLIEARVVALCCSCWSLVSPFYLMNPKYKEVFGQLINDMEAHQKCLQLAVEQATINATAGASGTATSSSGGNGNSENGPPQASSSSSSSTTKTPTDQRKIILNETSQSSPQAKGAKANPSSQIISGSNNQLPHTVNNHRRTPPEQKRIINSVAQPITVSTTRTPPISLHQAPPPIIRNVRSASVSLHPTRDESRQELLDHEAPADPSA</sequence>
<dbReference type="WBParaSite" id="PS1159_v2.g22082.t1">
    <property type="protein sequence ID" value="PS1159_v2.g22082.t1"/>
    <property type="gene ID" value="PS1159_v2.g22082"/>
</dbReference>
<protein>
    <submittedName>
        <fullName evidence="2">Transmembrane protein 98</fullName>
    </submittedName>
</protein>
<organism evidence="1 2">
    <name type="scientific">Panagrolaimus sp. PS1159</name>
    <dbReference type="NCBI Taxonomy" id="55785"/>
    <lineage>
        <taxon>Eukaryota</taxon>
        <taxon>Metazoa</taxon>
        <taxon>Ecdysozoa</taxon>
        <taxon>Nematoda</taxon>
        <taxon>Chromadorea</taxon>
        <taxon>Rhabditida</taxon>
        <taxon>Tylenchina</taxon>
        <taxon>Panagrolaimomorpha</taxon>
        <taxon>Panagrolaimoidea</taxon>
        <taxon>Panagrolaimidae</taxon>
        <taxon>Panagrolaimus</taxon>
    </lineage>
</organism>